<name>A0A1I3DNG2_9PSED</name>
<gene>
    <name evidence="1" type="ORF">SAMN05216206_0614</name>
</gene>
<organism evidence="1 2">
    <name type="scientific">Pseudomonas guineae</name>
    <dbReference type="NCBI Taxonomy" id="425504"/>
    <lineage>
        <taxon>Bacteria</taxon>
        <taxon>Pseudomonadati</taxon>
        <taxon>Pseudomonadota</taxon>
        <taxon>Gammaproteobacteria</taxon>
        <taxon>Pseudomonadales</taxon>
        <taxon>Pseudomonadaceae</taxon>
        <taxon>Pseudomonas</taxon>
    </lineage>
</organism>
<evidence type="ECO:0000313" key="2">
    <source>
        <dbReference type="Proteomes" id="UP000243606"/>
    </source>
</evidence>
<evidence type="ECO:0000313" key="1">
    <source>
        <dbReference type="EMBL" id="SFH88265.1"/>
    </source>
</evidence>
<keyword evidence="2" id="KW-1185">Reference proteome</keyword>
<accession>A0A1I3DNG2</accession>
<sequence length="87" mass="9663">MKRLLILLIISSPTLASDDVCKDLIVDITNNYDVAQLEVVRNGNPYVTETVVACTYKGTTPEIWGDRPVVLNVLLNADTGRFQVDVR</sequence>
<protein>
    <submittedName>
        <fullName evidence="1">Uncharacterized protein</fullName>
    </submittedName>
</protein>
<dbReference type="EMBL" id="FOQL01000001">
    <property type="protein sequence ID" value="SFH88265.1"/>
    <property type="molecule type" value="Genomic_DNA"/>
</dbReference>
<dbReference type="Proteomes" id="UP000243606">
    <property type="component" value="Unassembled WGS sequence"/>
</dbReference>
<dbReference type="AlphaFoldDB" id="A0A1I3DNG2"/>
<reference evidence="2" key="1">
    <citation type="submission" date="2016-10" db="EMBL/GenBank/DDBJ databases">
        <authorList>
            <person name="Varghese N."/>
            <person name="Submissions S."/>
        </authorList>
    </citation>
    <scope>NUCLEOTIDE SEQUENCE [LARGE SCALE GENOMIC DNA]</scope>
    <source>
        <strain evidence="2">LMG 24016</strain>
    </source>
</reference>
<proteinExistence type="predicted"/>